<evidence type="ECO:0000313" key="1">
    <source>
        <dbReference type="EMBL" id="GIQ70754.1"/>
    </source>
</evidence>
<accession>A0A8J4H4L4</accession>
<sequence>MGKFRLTLDLQTFAATRIADVIVPEVFNPYLIERTAELSALVQAGIIVPDPQLDELAATGGTILNMPFWSDLEGESEILSDTDPLEVNSIKAKKDMARLHTRGKAWGANDLAKALSGDDPMRAIADLVAAWWNRDRQRMLFSTLKGVFASPSMEGNLHDISGNSGSAGVISAVTIVDAQQKLGDAANKLTAFSMHSAVFSKLLKDQLIEWQKDPVSGVEIPYYLGKRVVVDDGHPVDNNGVYTSYLFGQGAIGFGNGAAPVPTETDRDSLQGDDILINRQHFILHPRGVKWNEEEVTGVSPTNAELENPDNWERVYENKNIRIVEFKHRIA</sequence>
<dbReference type="Proteomes" id="UP000677918">
    <property type="component" value="Unassembled WGS sequence"/>
</dbReference>
<dbReference type="AlphaFoldDB" id="A0A8J4H4L4"/>
<dbReference type="RefSeq" id="WP_213413567.1">
    <property type="nucleotide sequence ID" value="NZ_BOVK01000058.1"/>
</dbReference>
<keyword evidence="1" id="KW-0946">Virion</keyword>
<comment type="caution">
    <text evidence="1">The sequence shown here is derived from an EMBL/GenBank/DDBJ whole genome shotgun (WGS) entry which is preliminary data.</text>
</comment>
<dbReference type="InterPro" id="IPR045404">
    <property type="entry name" value="Gp13-like"/>
</dbReference>
<dbReference type="Pfam" id="PF20036">
    <property type="entry name" value="Gp13-like"/>
    <property type="match status" value="1"/>
</dbReference>
<gene>
    <name evidence="1" type="ORF">XYCOK13_35780</name>
</gene>
<keyword evidence="2" id="KW-1185">Reference proteome</keyword>
<reference evidence="1" key="1">
    <citation type="submission" date="2021-04" db="EMBL/GenBank/DDBJ databases">
        <title>Draft genome sequence of Xylanibacillus composti strain K13.</title>
        <authorList>
            <person name="Uke A."/>
            <person name="Chhe C."/>
            <person name="Baramee S."/>
            <person name="Kosugi A."/>
        </authorList>
    </citation>
    <scope>NUCLEOTIDE SEQUENCE</scope>
    <source>
        <strain evidence="1">K13</strain>
    </source>
</reference>
<dbReference type="EMBL" id="BOVK01000058">
    <property type="protein sequence ID" value="GIQ70754.1"/>
    <property type="molecule type" value="Genomic_DNA"/>
</dbReference>
<protein>
    <submittedName>
        <fullName evidence="1">Coat protein</fullName>
    </submittedName>
</protein>
<proteinExistence type="predicted"/>
<organism evidence="1 2">
    <name type="scientific">Xylanibacillus composti</name>
    <dbReference type="NCBI Taxonomy" id="1572762"/>
    <lineage>
        <taxon>Bacteria</taxon>
        <taxon>Bacillati</taxon>
        <taxon>Bacillota</taxon>
        <taxon>Bacilli</taxon>
        <taxon>Bacillales</taxon>
        <taxon>Paenibacillaceae</taxon>
        <taxon>Xylanibacillus</taxon>
    </lineage>
</organism>
<evidence type="ECO:0000313" key="2">
    <source>
        <dbReference type="Proteomes" id="UP000677918"/>
    </source>
</evidence>
<name>A0A8J4H4L4_9BACL</name>
<keyword evidence="1" id="KW-0167">Capsid protein</keyword>